<dbReference type="EMBL" id="MU394446">
    <property type="protein sequence ID" value="KAI6080408.1"/>
    <property type="molecule type" value="Genomic_DNA"/>
</dbReference>
<dbReference type="Proteomes" id="UP001497680">
    <property type="component" value="Unassembled WGS sequence"/>
</dbReference>
<sequence length="107" mass="11945">MTISTRPEPTYDRHHANMILGMIIFMFCYLCFVILVANELGIPVFDFTATPNDNNGVNDADTGFVDEESPATFNSTITRCGRRKGPITATELTINFIIVCVAMYLFP</sequence>
<protein>
    <submittedName>
        <fullName evidence="1">Uncharacterized protein</fullName>
    </submittedName>
</protein>
<reference evidence="1 2" key="1">
    <citation type="journal article" date="2022" name="New Phytol.">
        <title>Ecological generalism drives hyperdiversity of secondary metabolite gene clusters in xylarialean endophytes.</title>
        <authorList>
            <person name="Franco M.E.E."/>
            <person name="Wisecaver J.H."/>
            <person name="Arnold A.E."/>
            <person name="Ju Y.M."/>
            <person name="Slot J.C."/>
            <person name="Ahrendt S."/>
            <person name="Moore L.P."/>
            <person name="Eastman K.E."/>
            <person name="Scott K."/>
            <person name="Konkel Z."/>
            <person name="Mondo S.J."/>
            <person name="Kuo A."/>
            <person name="Hayes R.D."/>
            <person name="Haridas S."/>
            <person name="Andreopoulos B."/>
            <person name="Riley R."/>
            <person name="LaButti K."/>
            <person name="Pangilinan J."/>
            <person name="Lipzen A."/>
            <person name="Amirebrahimi M."/>
            <person name="Yan J."/>
            <person name="Adam C."/>
            <person name="Keymanesh K."/>
            <person name="Ng V."/>
            <person name="Louie K."/>
            <person name="Northen T."/>
            <person name="Drula E."/>
            <person name="Henrissat B."/>
            <person name="Hsieh H.M."/>
            <person name="Youens-Clark K."/>
            <person name="Lutzoni F."/>
            <person name="Miadlikowska J."/>
            <person name="Eastwood D.C."/>
            <person name="Hamelin R.C."/>
            <person name="Grigoriev I.V."/>
            <person name="U'Ren J.M."/>
        </authorList>
    </citation>
    <scope>NUCLEOTIDE SEQUENCE [LARGE SCALE GENOMIC DNA]</scope>
    <source>
        <strain evidence="1 2">ER1909</strain>
    </source>
</reference>
<accession>A0ACC0CJB0</accession>
<comment type="caution">
    <text evidence="1">The sequence shown here is derived from an EMBL/GenBank/DDBJ whole genome shotgun (WGS) entry which is preliminary data.</text>
</comment>
<name>A0ACC0CJB0_9PEZI</name>
<gene>
    <name evidence="1" type="ORF">F4821DRAFT_265929</name>
</gene>
<proteinExistence type="predicted"/>
<evidence type="ECO:0000313" key="1">
    <source>
        <dbReference type="EMBL" id="KAI6080408.1"/>
    </source>
</evidence>
<keyword evidence="2" id="KW-1185">Reference proteome</keyword>
<organism evidence="1 2">
    <name type="scientific">Hypoxylon rubiginosum</name>
    <dbReference type="NCBI Taxonomy" id="110542"/>
    <lineage>
        <taxon>Eukaryota</taxon>
        <taxon>Fungi</taxon>
        <taxon>Dikarya</taxon>
        <taxon>Ascomycota</taxon>
        <taxon>Pezizomycotina</taxon>
        <taxon>Sordariomycetes</taxon>
        <taxon>Xylariomycetidae</taxon>
        <taxon>Xylariales</taxon>
        <taxon>Hypoxylaceae</taxon>
        <taxon>Hypoxylon</taxon>
    </lineage>
</organism>
<evidence type="ECO:0000313" key="2">
    <source>
        <dbReference type="Proteomes" id="UP001497680"/>
    </source>
</evidence>